<dbReference type="RefSeq" id="WP_251779688.1">
    <property type="nucleotide sequence ID" value="NZ_JAMKFE010000010.1"/>
</dbReference>
<keyword evidence="3" id="KW-1185">Reference proteome</keyword>
<dbReference type="Proteomes" id="UP001165541">
    <property type="component" value="Unassembled WGS sequence"/>
</dbReference>
<dbReference type="EMBL" id="JAMKFE010000010">
    <property type="protein sequence ID" value="MCM5681209.1"/>
    <property type="molecule type" value="Genomic_DNA"/>
</dbReference>
<evidence type="ECO:0000313" key="2">
    <source>
        <dbReference type="EMBL" id="MCM5681209.1"/>
    </source>
</evidence>
<proteinExistence type="predicted"/>
<organism evidence="2 3">
    <name type="scientific">Caldimonas mangrovi</name>
    <dbReference type="NCBI Taxonomy" id="2944811"/>
    <lineage>
        <taxon>Bacteria</taxon>
        <taxon>Pseudomonadati</taxon>
        <taxon>Pseudomonadota</taxon>
        <taxon>Betaproteobacteria</taxon>
        <taxon>Burkholderiales</taxon>
        <taxon>Sphaerotilaceae</taxon>
        <taxon>Caldimonas</taxon>
    </lineage>
</organism>
<sequence length="210" mass="22235">MPAFHFLRATFAACTLTFAAAVHPAPDAALSTDAQQALHWVQQSGDAQGRPFAVVDKKAAVLFVFSARGQLVGATPALLGLAPGDHTVPGIGARPLSQIKPHERTTPAGRFASEPGLNISGEHVVWVDYDSGFAIHRLRPGASLARRERQLATPTPKDNRASFGCVVVPGTFYDAVVRPVLGSRHGMVYVLPETRSAASWLKAPQAADGL</sequence>
<protein>
    <submittedName>
        <fullName evidence="2">L,D-transpeptidase</fullName>
    </submittedName>
</protein>
<gene>
    <name evidence="2" type="ORF">M8A51_16905</name>
</gene>
<name>A0ABT0YS25_9BURK</name>
<accession>A0ABT0YS25</accession>
<evidence type="ECO:0000313" key="3">
    <source>
        <dbReference type="Proteomes" id="UP001165541"/>
    </source>
</evidence>
<feature type="chain" id="PRO_5047175126" evidence="1">
    <location>
        <begin position="25"/>
        <end position="210"/>
    </location>
</feature>
<keyword evidence="1" id="KW-0732">Signal</keyword>
<comment type="caution">
    <text evidence="2">The sequence shown here is derived from an EMBL/GenBank/DDBJ whole genome shotgun (WGS) entry which is preliminary data.</text>
</comment>
<feature type="signal peptide" evidence="1">
    <location>
        <begin position="1"/>
        <end position="24"/>
    </location>
</feature>
<reference evidence="2" key="1">
    <citation type="submission" date="2022-05" db="EMBL/GenBank/DDBJ databases">
        <title>Schlegelella sp. nov., isolated from mangrove soil.</title>
        <authorList>
            <person name="Liu Y."/>
            <person name="Ge X."/>
            <person name="Liu W."/>
        </authorList>
    </citation>
    <scope>NUCLEOTIDE SEQUENCE</scope>
    <source>
        <strain evidence="2">S2-27</strain>
    </source>
</reference>
<evidence type="ECO:0000256" key="1">
    <source>
        <dbReference type="SAM" id="SignalP"/>
    </source>
</evidence>